<dbReference type="InterPro" id="IPR016186">
    <property type="entry name" value="C-type_lectin-like/link_sf"/>
</dbReference>
<keyword evidence="5" id="KW-1185">Reference proteome</keyword>
<evidence type="ECO:0000256" key="2">
    <source>
        <dbReference type="SAM" id="Phobius"/>
    </source>
</evidence>
<dbReference type="PROSITE" id="PS00615">
    <property type="entry name" value="C_TYPE_LECTIN_1"/>
    <property type="match status" value="1"/>
</dbReference>
<dbReference type="PANTHER" id="PTHR22803">
    <property type="entry name" value="MANNOSE, PHOSPHOLIPASE, LECTIN RECEPTOR RELATED"/>
    <property type="match status" value="1"/>
</dbReference>
<protein>
    <recommendedName>
        <fullName evidence="3">C-type lectin domain-containing protein</fullName>
    </recommendedName>
</protein>
<name>A0A9P0DS32_PHACE</name>
<gene>
    <name evidence="4" type="ORF">PHAECO_LOCUS9485</name>
</gene>
<dbReference type="Gene3D" id="3.10.100.10">
    <property type="entry name" value="Mannose-Binding Protein A, subunit A"/>
    <property type="match status" value="1"/>
</dbReference>
<sequence>MLFDYIYHFKNSKNMVRVAIYQIYFLFLCSLTSTLVIATRKDEGWERVYANNITSVIPLHYYGGKSYYMGTHFRATYHQAIAFCEQIHMTLLSIRSYEENERIYKFIREASVGNEYWTSGTRLVDGFSWLWLPYGERIDYTNWSNGQPSDVNEKCLQLWVVNGKLHWNDRPCDVKFWFICERFDNANVGPSF</sequence>
<evidence type="ECO:0000313" key="4">
    <source>
        <dbReference type="EMBL" id="CAH1169984.1"/>
    </source>
</evidence>
<evidence type="ECO:0000313" key="5">
    <source>
        <dbReference type="Proteomes" id="UP001153737"/>
    </source>
</evidence>
<dbReference type="Pfam" id="PF00059">
    <property type="entry name" value="Lectin_C"/>
    <property type="match status" value="1"/>
</dbReference>
<dbReference type="InterPro" id="IPR050111">
    <property type="entry name" value="C-type_lectin/snaclec_domain"/>
</dbReference>
<keyword evidence="2" id="KW-0472">Membrane</keyword>
<evidence type="ECO:0000259" key="3">
    <source>
        <dbReference type="SMART" id="SM00034"/>
    </source>
</evidence>
<keyword evidence="2" id="KW-1133">Transmembrane helix</keyword>
<dbReference type="SMART" id="SM00034">
    <property type="entry name" value="CLECT"/>
    <property type="match status" value="1"/>
</dbReference>
<dbReference type="InterPro" id="IPR001304">
    <property type="entry name" value="C-type_lectin-like"/>
</dbReference>
<proteinExistence type="predicted"/>
<keyword evidence="1" id="KW-1015">Disulfide bond</keyword>
<dbReference type="SUPFAM" id="SSF56436">
    <property type="entry name" value="C-type lectin-like"/>
    <property type="match status" value="1"/>
</dbReference>
<dbReference type="InterPro" id="IPR016187">
    <property type="entry name" value="CTDL_fold"/>
</dbReference>
<dbReference type="Proteomes" id="UP001153737">
    <property type="component" value="Chromosome 5"/>
</dbReference>
<dbReference type="EMBL" id="OU896711">
    <property type="protein sequence ID" value="CAH1169984.1"/>
    <property type="molecule type" value="Genomic_DNA"/>
</dbReference>
<feature type="domain" description="C-type lectin" evidence="3">
    <location>
        <begin position="55"/>
        <end position="181"/>
    </location>
</feature>
<dbReference type="CDD" id="cd00037">
    <property type="entry name" value="CLECT"/>
    <property type="match status" value="1"/>
</dbReference>
<dbReference type="OrthoDB" id="6338838at2759"/>
<accession>A0A9P0DS32</accession>
<reference evidence="4" key="1">
    <citation type="submission" date="2022-01" db="EMBL/GenBank/DDBJ databases">
        <authorList>
            <person name="King R."/>
        </authorList>
    </citation>
    <scope>NUCLEOTIDE SEQUENCE</scope>
</reference>
<keyword evidence="2" id="KW-0812">Transmembrane</keyword>
<organism evidence="4 5">
    <name type="scientific">Phaedon cochleariae</name>
    <name type="common">Mustard beetle</name>
    <dbReference type="NCBI Taxonomy" id="80249"/>
    <lineage>
        <taxon>Eukaryota</taxon>
        <taxon>Metazoa</taxon>
        <taxon>Ecdysozoa</taxon>
        <taxon>Arthropoda</taxon>
        <taxon>Hexapoda</taxon>
        <taxon>Insecta</taxon>
        <taxon>Pterygota</taxon>
        <taxon>Neoptera</taxon>
        <taxon>Endopterygota</taxon>
        <taxon>Coleoptera</taxon>
        <taxon>Polyphaga</taxon>
        <taxon>Cucujiformia</taxon>
        <taxon>Chrysomeloidea</taxon>
        <taxon>Chrysomelidae</taxon>
        <taxon>Chrysomelinae</taxon>
        <taxon>Chrysomelini</taxon>
        <taxon>Phaedon</taxon>
    </lineage>
</organism>
<dbReference type="InterPro" id="IPR018378">
    <property type="entry name" value="C-type_lectin_CS"/>
</dbReference>
<dbReference type="AlphaFoldDB" id="A0A9P0DS32"/>
<evidence type="ECO:0000256" key="1">
    <source>
        <dbReference type="ARBA" id="ARBA00023157"/>
    </source>
</evidence>
<reference evidence="4" key="2">
    <citation type="submission" date="2022-10" db="EMBL/GenBank/DDBJ databases">
        <authorList>
            <consortium name="ENA_rothamsted_submissions"/>
            <consortium name="culmorum"/>
            <person name="King R."/>
        </authorList>
    </citation>
    <scope>NUCLEOTIDE SEQUENCE</scope>
</reference>
<feature type="transmembrane region" description="Helical" evidence="2">
    <location>
        <begin position="20"/>
        <end position="38"/>
    </location>
</feature>